<gene>
    <name evidence="1" type="ORF">NQU54_25710</name>
</gene>
<dbReference type="Proteomes" id="UP001142400">
    <property type="component" value="Unassembled WGS sequence"/>
</dbReference>
<dbReference type="AlphaFoldDB" id="A0A9X2LXC0"/>
<dbReference type="RefSeq" id="WP_257633181.1">
    <property type="nucleotide sequence ID" value="NZ_JANIIC010000032.1"/>
</dbReference>
<organism evidence="1 2">
    <name type="scientific">Streptomyces malaysiensis subsp. samsunensis</name>
    <dbReference type="NCBI Taxonomy" id="459658"/>
    <lineage>
        <taxon>Bacteria</taxon>
        <taxon>Bacillati</taxon>
        <taxon>Actinomycetota</taxon>
        <taxon>Actinomycetes</taxon>
        <taxon>Kitasatosporales</taxon>
        <taxon>Streptomycetaceae</taxon>
        <taxon>Streptomyces</taxon>
        <taxon>Streptomyces violaceusniger group</taxon>
    </lineage>
</organism>
<evidence type="ECO:0000313" key="1">
    <source>
        <dbReference type="EMBL" id="MCQ8832370.1"/>
    </source>
</evidence>
<evidence type="ECO:0008006" key="3">
    <source>
        <dbReference type="Google" id="ProtNLM"/>
    </source>
</evidence>
<comment type="caution">
    <text evidence="1">The sequence shown here is derived from an EMBL/GenBank/DDBJ whole genome shotgun (WGS) entry which is preliminary data.</text>
</comment>
<dbReference type="EMBL" id="JANIIC010000032">
    <property type="protein sequence ID" value="MCQ8832370.1"/>
    <property type="molecule type" value="Genomic_DNA"/>
</dbReference>
<reference evidence="1" key="1">
    <citation type="submission" date="2022-06" db="EMBL/GenBank/DDBJ databases">
        <title>WGS of actinobacteria.</title>
        <authorList>
            <person name="Thawai C."/>
        </authorList>
    </citation>
    <scope>NUCLEOTIDE SEQUENCE</scope>
    <source>
        <strain evidence="1">DSM 42010</strain>
    </source>
</reference>
<name>A0A9X2LXC0_STRMQ</name>
<evidence type="ECO:0000313" key="2">
    <source>
        <dbReference type="Proteomes" id="UP001142400"/>
    </source>
</evidence>
<protein>
    <recommendedName>
        <fullName evidence="3">Abi-like protein</fullName>
    </recommendedName>
</protein>
<sequence length="225" mass="25800">MDGVTLKLVREAISAERFDRYQQGLPGPEAEARALRRYVWNIEVSAALFGPLHILEVIMRNAMHQRLQVLFGRVDWWSDPAVNLHHPARRMAVSAIEQVVKDKPRHAPADVVPALTFGFWVSLLGRGNDYETRLWRPALHRAFPGFRGKRTALHSELQYLRKLRNRIMHHEPIHHRHLAADHATLLRAIGYVSAETADCVRRFDRVPQVLAKKGAVERGEIPPSF</sequence>
<proteinExistence type="predicted"/>
<keyword evidence="2" id="KW-1185">Reference proteome</keyword>
<accession>A0A9X2LXC0</accession>